<dbReference type="Gene3D" id="3.30.1370.10">
    <property type="entry name" value="K Homology domain, type 1"/>
    <property type="match status" value="4"/>
</dbReference>
<dbReference type="EMBL" id="JAMZMK010010968">
    <property type="protein sequence ID" value="KAI7729594.1"/>
    <property type="molecule type" value="Genomic_DNA"/>
</dbReference>
<organism evidence="5 6">
    <name type="scientific">Ambrosia artemisiifolia</name>
    <name type="common">Common ragweed</name>
    <dbReference type="NCBI Taxonomy" id="4212"/>
    <lineage>
        <taxon>Eukaryota</taxon>
        <taxon>Viridiplantae</taxon>
        <taxon>Streptophyta</taxon>
        <taxon>Embryophyta</taxon>
        <taxon>Tracheophyta</taxon>
        <taxon>Spermatophyta</taxon>
        <taxon>Magnoliopsida</taxon>
        <taxon>eudicotyledons</taxon>
        <taxon>Gunneridae</taxon>
        <taxon>Pentapetalae</taxon>
        <taxon>asterids</taxon>
        <taxon>campanulids</taxon>
        <taxon>Asterales</taxon>
        <taxon>Asteraceae</taxon>
        <taxon>Asteroideae</taxon>
        <taxon>Heliantheae alliance</taxon>
        <taxon>Heliantheae</taxon>
        <taxon>Ambrosia</taxon>
    </lineage>
</organism>
<dbReference type="PANTHER" id="PTHR10288">
    <property type="entry name" value="KH DOMAIN CONTAINING RNA BINDING PROTEIN"/>
    <property type="match status" value="1"/>
</dbReference>
<evidence type="ECO:0000259" key="4">
    <source>
        <dbReference type="SMART" id="SM00322"/>
    </source>
</evidence>
<feature type="domain" description="K Homology" evidence="4">
    <location>
        <begin position="221"/>
        <end position="294"/>
    </location>
</feature>
<sequence>MSFLHQPTHDDDHNHNNNITYEVSDAQEALVRVFERILTVAAESDGCYYAPGGVVSCRLLVSTEVVGGLIGKGGRVVEKIKKDTGCKIRVFSQEWLPGCAKPADELVEIEGGVVAVKRALIAVSGRIQDCPPPDKSRNGFGKPDNRLQNGHVDPFHQARPNNGSNPMMPNRHVDNFAPHNGLNPVSSNRHMDCLPPASSADYASGGSRFGPLGAETSPNQHLIAFRILCHGDLAGGVIGSGGTIVRALENQTGASISVAYPVPGSVERLITITATESPESQNSPAQNAVILVFNRFVETAYQKGLDSPLSGTPISARLVIPHYQMGCLLGRGGSIMADMRKVTGAFIKIVNGSNFPGCASETDEVVLMTGEFVNVRDALYSVTTRLRKHLFASSSKTHRRGMGQPSVDMHSSLTQSMDNLRLSNNVDHPSSSGPWQSQAGPGNSMNGHDSDRGSTSGKGGSGIELVRGGRSAIITNTTFEIMVPENDIECVYGENGSNLTRLRQISGAQVVVHEPGSRNADYVVVISGTPDQTQSAQSLLQAFMLADQH</sequence>
<protein>
    <recommendedName>
        <fullName evidence="4">K Homology domain-containing protein</fullName>
    </recommendedName>
</protein>
<evidence type="ECO:0000256" key="2">
    <source>
        <dbReference type="PROSITE-ProRule" id="PRU00117"/>
    </source>
</evidence>
<dbReference type="GO" id="GO:0003723">
    <property type="term" value="F:RNA binding"/>
    <property type="evidence" value="ECO:0007669"/>
    <property type="project" value="UniProtKB-UniRule"/>
</dbReference>
<evidence type="ECO:0000256" key="3">
    <source>
        <dbReference type="SAM" id="MobiDB-lite"/>
    </source>
</evidence>
<dbReference type="SMART" id="SM00322">
    <property type="entry name" value="KH"/>
    <property type="match status" value="4"/>
</dbReference>
<comment type="caution">
    <text evidence="5">The sequence shown here is derived from an EMBL/GenBank/DDBJ whole genome shotgun (WGS) entry which is preliminary data.</text>
</comment>
<accession>A0AAD5G5L7</accession>
<feature type="compositionally biased region" description="Polar residues" evidence="3">
    <location>
        <begin position="421"/>
        <end position="447"/>
    </location>
</feature>
<dbReference type="CDD" id="cd22460">
    <property type="entry name" value="KH-I_PEPPER_rpt2_like"/>
    <property type="match status" value="1"/>
</dbReference>
<dbReference type="InterPro" id="IPR036612">
    <property type="entry name" value="KH_dom_type_1_sf"/>
</dbReference>
<reference evidence="5" key="1">
    <citation type="submission" date="2022-06" db="EMBL/GenBank/DDBJ databases">
        <title>Uncovering the hologenomic basis of an extraordinary plant invasion.</title>
        <authorList>
            <person name="Bieker V.C."/>
            <person name="Martin M.D."/>
            <person name="Gilbert T."/>
            <person name="Hodgins K."/>
            <person name="Battlay P."/>
            <person name="Petersen B."/>
            <person name="Wilson J."/>
        </authorList>
    </citation>
    <scope>NUCLEOTIDE SEQUENCE</scope>
    <source>
        <strain evidence="5">AA19_3_7</strain>
        <tissue evidence="5">Leaf</tissue>
    </source>
</reference>
<dbReference type="Pfam" id="PF00013">
    <property type="entry name" value="KH_1"/>
    <property type="match status" value="4"/>
</dbReference>
<dbReference type="AlphaFoldDB" id="A0AAD5G5L7"/>
<keyword evidence="1" id="KW-0677">Repeat</keyword>
<keyword evidence="2" id="KW-0694">RNA-binding</keyword>
<dbReference type="InterPro" id="IPR004087">
    <property type="entry name" value="KH_dom"/>
</dbReference>
<dbReference type="InterPro" id="IPR004088">
    <property type="entry name" value="KH_dom_type_1"/>
</dbReference>
<feature type="region of interest" description="Disordered" evidence="3">
    <location>
        <begin position="131"/>
        <end position="151"/>
    </location>
</feature>
<dbReference type="CDD" id="cd22462">
    <property type="entry name" value="KH-I_HEN4_like_rpt5"/>
    <property type="match status" value="1"/>
</dbReference>
<keyword evidence="6" id="KW-1185">Reference proteome</keyword>
<evidence type="ECO:0000313" key="5">
    <source>
        <dbReference type="EMBL" id="KAI7729594.1"/>
    </source>
</evidence>
<evidence type="ECO:0000313" key="6">
    <source>
        <dbReference type="Proteomes" id="UP001206925"/>
    </source>
</evidence>
<gene>
    <name evidence="5" type="ORF">M8C21_011071</name>
</gene>
<dbReference type="CDD" id="cd22459">
    <property type="entry name" value="KH-I_PEPPER_rpt1_like"/>
    <property type="match status" value="1"/>
</dbReference>
<feature type="region of interest" description="Disordered" evidence="3">
    <location>
        <begin position="421"/>
        <end position="464"/>
    </location>
</feature>
<dbReference type="SUPFAM" id="SSF54791">
    <property type="entry name" value="Eukaryotic type KH-domain (KH-domain type I)"/>
    <property type="match status" value="4"/>
</dbReference>
<feature type="domain" description="K Homology" evidence="4">
    <location>
        <begin position="53"/>
        <end position="128"/>
    </location>
</feature>
<dbReference type="PROSITE" id="PS50084">
    <property type="entry name" value="KH_TYPE_1"/>
    <property type="match status" value="4"/>
</dbReference>
<feature type="domain" description="K Homology" evidence="4">
    <location>
        <begin position="475"/>
        <end position="545"/>
    </location>
</feature>
<dbReference type="Proteomes" id="UP001206925">
    <property type="component" value="Unassembled WGS sequence"/>
</dbReference>
<feature type="domain" description="K Homology" evidence="4">
    <location>
        <begin position="312"/>
        <end position="387"/>
    </location>
</feature>
<evidence type="ECO:0000256" key="1">
    <source>
        <dbReference type="ARBA" id="ARBA00022737"/>
    </source>
</evidence>
<proteinExistence type="predicted"/>
<name>A0AAD5G5L7_AMBAR</name>